<protein>
    <submittedName>
        <fullName evidence="2">Uncharacterized protein</fullName>
    </submittedName>
</protein>
<evidence type="ECO:0000313" key="3">
    <source>
        <dbReference type="Proteomes" id="UP000186955"/>
    </source>
</evidence>
<dbReference type="Proteomes" id="UP000186955">
    <property type="component" value="Unassembled WGS sequence"/>
</dbReference>
<keyword evidence="1" id="KW-0175">Coiled coil</keyword>
<accession>A0A1Q5UQ60</accession>
<name>A0A1Q5UQ60_9EURO</name>
<feature type="coiled-coil region" evidence="1">
    <location>
        <begin position="36"/>
        <end position="63"/>
    </location>
</feature>
<comment type="caution">
    <text evidence="2">The sequence shown here is derived from an EMBL/GenBank/DDBJ whole genome shotgun (WGS) entry which is preliminary data.</text>
</comment>
<evidence type="ECO:0000313" key="2">
    <source>
        <dbReference type="EMBL" id="OKP14615.1"/>
    </source>
</evidence>
<proteinExistence type="predicted"/>
<dbReference type="EMBL" id="MNBE01000079">
    <property type="protein sequence ID" value="OKP14615.1"/>
    <property type="molecule type" value="Genomic_DNA"/>
</dbReference>
<gene>
    <name evidence="2" type="ORF">PENSUB_13967</name>
</gene>
<reference evidence="2 3" key="1">
    <citation type="submission" date="2016-10" db="EMBL/GenBank/DDBJ databases">
        <title>Genome sequence of the ascomycete fungus Penicillium subrubescens.</title>
        <authorList>
            <person name="De Vries R.P."/>
            <person name="Peng M."/>
            <person name="Dilokpimol A."/>
            <person name="Hilden K."/>
            <person name="Makela M.R."/>
            <person name="Grigoriev I."/>
            <person name="Riley R."/>
            <person name="Granchi Z."/>
        </authorList>
    </citation>
    <scope>NUCLEOTIDE SEQUENCE [LARGE SCALE GENOMIC DNA]</scope>
    <source>
        <strain evidence="2 3">CBS 132785</strain>
    </source>
</reference>
<organism evidence="2 3">
    <name type="scientific">Penicillium subrubescens</name>
    <dbReference type="NCBI Taxonomy" id="1316194"/>
    <lineage>
        <taxon>Eukaryota</taxon>
        <taxon>Fungi</taxon>
        <taxon>Dikarya</taxon>
        <taxon>Ascomycota</taxon>
        <taxon>Pezizomycotina</taxon>
        <taxon>Eurotiomycetes</taxon>
        <taxon>Eurotiomycetidae</taxon>
        <taxon>Eurotiales</taxon>
        <taxon>Aspergillaceae</taxon>
        <taxon>Penicillium</taxon>
    </lineage>
</organism>
<dbReference type="AlphaFoldDB" id="A0A1Q5UQ60"/>
<sequence length="193" mass="22465">MFGSVKGFEPVGNYAKEKVKNRKFQYGKDVQCSSDLLVAIIILEQAIQELAQLEDQWKEEHQASLKSFSQGEDMAWIQECEEMIMYHRNLGDWVGRILYHLEVRLPRGTLKNSYDKLREDPTWYLRKELVKDCVAKDGQLFELRDLMVENLNDPDPTYLLAMADAYFLPPETPGLKGNVVRMCKQIKKAFKIN</sequence>
<dbReference type="OrthoDB" id="4336792at2759"/>
<keyword evidence="3" id="KW-1185">Reference proteome</keyword>
<evidence type="ECO:0000256" key="1">
    <source>
        <dbReference type="SAM" id="Coils"/>
    </source>
</evidence>